<dbReference type="Proteomes" id="UP000190637">
    <property type="component" value="Unassembled WGS sequence"/>
</dbReference>
<reference evidence="3 4" key="1">
    <citation type="submission" date="2017-02" db="EMBL/GenBank/DDBJ databases">
        <authorList>
            <person name="Peterson S.W."/>
        </authorList>
    </citation>
    <scope>NUCLEOTIDE SEQUENCE [LARGE SCALE GENOMIC DNA]</scope>
    <source>
        <strain evidence="3 4">DSM 45154</strain>
    </source>
</reference>
<dbReference type="Pfam" id="PF11382">
    <property type="entry name" value="MctB"/>
    <property type="match status" value="1"/>
</dbReference>
<feature type="compositionally biased region" description="Basic and acidic residues" evidence="2">
    <location>
        <begin position="346"/>
        <end position="357"/>
    </location>
</feature>
<evidence type="ECO:0000313" key="4">
    <source>
        <dbReference type="Proteomes" id="UP000190637"/>
    </source>
</evidence>
<dbReference type="OrthoDB" id="4350157at2"/>
<evidence type="ECO:0000256" key="2">
    <source>
        <dbReference type="SAM" id="MobiDB-lite"/>
    </source>
</evidence>
<protein>
    <submittedName>
        <fullName evidence="3">Copper transport outer membrane protein, MctB</fullName>
    </submittedName>
</protein>
<feature type="region of interest" description="Disordered" evidence="2">
    <location>
        <begin position="308"/>
        <end position="357"/>
    </location>
</feature>
<evidence type="ECO:0000256" key="1">
    <source>
        <dbReference type="SAM" id="Coils"/>
    </source>
</evidence>
<name>A0A1T4S222_9ACTN</name>
<keyword evidence="1" id="KW-0175">Coiled coil</keyword>
<accession>A0A1T4S222</accession>
<organism evidence="3 4">
    <name type="scientific">Marinactinospora thermotolerans DSM 45154</name>
    <dbReference type="NCBI Taxonomy" id="1122192"/>
    <lineage>
        <taxon>Bacteria</taxon>
        <taxon>Bacillati</taxon>
        <taxon>Actinomycetota</taxon>
        <taxon>Actinomycetes</taxon>
        <taxon>Streptosporangiales</taxon>
        <taxon>Nocardiopsidaceae</taxon>
        <taxon>Marinactinospora</taxon>
    </lineage>
</organism>
<dbReference type="STRING" id="1122192.SAMN02745673_03077"/>
<evidence type="ECO:0000313" key="3">
    <source>
        <dbReference type="EMBL" id="SKA21978.1"/>
    </source>
</evidence>
<dbReference type="InterPro" id="IPR021522">
    <property type="entry name" value="MctB"/>
</dbReference>
<proteinExistence type="predicted"/>
<dbReference type="AlphaFoldDB" id="A0A1T4S222"/>
<gene>
    <name evidence="3" type="ORF">SAMN02745673_03077</name>
</gene>
<dbReference type="GO" id="GO:0016020">
    <property type="term" value="C:membrane"/>
    <property type="evidence" value="ECO:0007669"/>
    <property type="project" value="InterPro"/>
</dbReference>
<feature type="coiled-coil region" evidence="1">
    <location>
        <begin position="34"/>
        <end position="61"/>
    </location>
</feature>
<sequence>MIDFRYHLVSIVAIFLALTVGIVLGTTMLQDPLLNTLQSETSRLREESEELRAEKDVAEQLSTGNDQLVDAYAEQMLADQLTGTRVVIVETPGVDEAMRDGLVNRVQQAGGTVPGRLVFAEEYGDPEQATFVDELVDQLAQGETAAQGGAYERAGMELARALIAPTEEEREETGEQPEEEAENGYDAAAVLAGFSEAGLLTVHGDPAGKSDIALVLAPAEPFTVPSSTDPPQDDVASPANTAYIALTRALRDAAEGAVLVGGATSVEPGGIISQARSEESRFATVDTAGTVAGDVVAALALAISTEGRSGNYGVGEGVDAFLPDPLPRPNESEENTTGTEPAAGEENAKDDGEERGR</sequence>
<keyword evidence="4" id="KW-1185">Reference proteome</keyword>
<dbReference type="EMBL" id="FUWS01000008">
    <property type="protein sequence ID" value="SKA21978.1"/>
    <property type="molecule type" value="Genomic_DNA"/>
</dbReference>
<dbReference type="GO" id="GO:0055070">
    <property type="term" value="P:copper ion homeostasis"/>
    <property type="evidence" value="ECO:0007669"/>
    <property type="project" value="InterPro"/>
</dbReference>
<dbReference type="RefSeq" id="WP_078762379.1">
    <property type="nucleotide sequence ID" value="NZ_FUWS01000008.1"/>
</dbReference>